<keyword evidence="5" id="KW-0472">Membrane</keyword>
<proteinExistence type="inferred from homology"/>
<dbReference type="InterPro" id="IPR005225">
    <property type="entry name" value="Small_GTP-bd"/>
</dbReference>
<sequence>MDQCSRFQMACLGTGGVGKTSIIKQYLYGNHSQEYSMTVEDTFIQNYNINGNNKRIDFIDTAGHFFFPAMQQIYISRAVGFILVYSISDSRSFEVIKIIWEQIKSARKDILSIPCVIVGNKVDIENKREVEAFDALEWAYNENLGGCFVEVSAKTNDGIKNVFDLLLEQLGNTRAQQTGPFRMRTTSFTRQQSKVDFTSKKMRKIAKKQLKYDIVSPSSKCFQDLMFDNYREKKIYRLKSQRSQDSLIKNDKQRKCYHRSRSDTWTHVMKKERKMSVKLTRRKSISAGDNLKVQQSKVASNIRHTNLLDCHDEKCVKADQYKAQNKSSDRTYNFIAKRLLRFYFRIIGKTTY</sequence>
<dbReference type="SMART" id="SM00174">
    <property type="entry name" value="RHO"/>
    <property type="match status" value="1"/>
</dbReference>
<evidence type="ECO:0000256" key="3">
    <source>
        <dbReference type="ARBA" id="ARBA00022481"/>
    </source>
</evidence>
<dbReference type="PROSITE" id="PS51419">
    <property type="entry name" value="RAB"/>
    <property type="match status" value="1"/>
</dbReference>
<dbReference type="AlphaFoldDB" id="A0A8B6HH33"/>
<gene>
    <name evidence="8" type="ORF">MGAL_10B085819</name>
</gene>
<evidence type="ECO:0000256" key="7">
    <source>
        <dbReference type="ARBA" id="ARBA00038061"/>
    </source>
</evidence>
<dbReference type="InterPro" id="IPR052236">
    <property type="entry name" value="Small_GTPase_RasD"/>
</dbReference>
<keyword evidence="2" id="KW-1003">Cell membrane</keyword>
<keyword evidence="4" id="KW-0342">GTP-binding</keyword>
<dbReference type="EMBL" id="UYJE01010032">
    <property type="protein sequence ID" value="VDI79026.1"/>
    <property type="molecule type" value="Genomic_DNA"/>
</dbReference>
<dbReference type="SUPFAM" id="SSF52540">
    <property type="entry name" value="P-loop containing nucleoside triphosphate hydrolases"/>
    <property type="match status" value="1"/>
</dbReference>
<dbReference type="GO" id="GO:0005886">
    <property type="term" value="C:plasma membrane"/>
    <property type="evidence" value="ECO:0007669"/>
    <property type="project" value="UniProtKB-SubCell"/>
</dbReference>
<keyword evidence="3" id="KW-0488">Methylation</keyword>
<evidence type="ECO:0000256" key="4">
    <source>
        <dbReference type="ARBA" id="ARBA00023134"/>
    </source>
</evidence>
<dbReference type="GO" id="GO:0003924">
    <property type="term" value="F:GTPase activity"/>
    <property type="evidence" value="ECO:0007669"/>
    <property type="project" value="InterPro"/>
</dbReference>
<dbReference type="GO" id="GO:0005525">
    <property type="term" value="F:GTP binding"/>
    <property type="evidence" value="ECO:0007669"/>
    <property type="project" value="UniProtKB-KW"/>
</dbReference>
<evidence type="ECO:0000256" key="2">
    <source>
        <dbReference type="ARBA" id="ARBA00022475"/>
    </source>
</evidence>
<evidence type="ECO:0000256" key="5">
    <source>
        <dbReference type="ARBA" id="ARBA00023136"/>
    </source>
</evidence>
<dbReference type="NCBIfam" id="TIGR00231">
    <property type="entry name" value="small_GTP"/>
    <property type="match status" value="1"/>
</dbReference>
<dbReference type="SMART" id="SM00175">
    <property type="entry name" value="RAB"/>
    <property type="match status" value="1"/>
</dbReference>
<evidence type="ECO:0000256" key="6">
    <source>
        <dbReference type="ARBA" id="ARBA00023288"/>
    </source>
</evidence>
<dbReference type="Proteomes" id="UP000596742">
    <property type="component" value="Unassembled WGS sequence"/>
</dbReference>
<evidence type="ECO:0000313" key="8">
    <source>
        <dbReference type="EMBL" id="VDI79026.1"/>
    </source>
</evidence>
<accession>A0A8B6HH33</accession>
<reference evidence="8" key="1">
    <citation type="submission" date="2018-11" db="EMBL/GenBank/DDBJ databases">
        <authorList>
            <person name="Alioto T."/>
            <person name="Alioto T."/>
        </authorList>
    </citation>
    <scope>NUCLEOTIDE SEQUENCE</scope>
</reference>
<protein>
    <submittedName>
        <fullName evidence="8">DIRAS family, GTP-binding Ras-like 2</fullName>
    </submittedName>
</protein>
<keyword evidence="6" id="KW-0449">Lipoprotein</keyword>
<dbReference type="OrthoDB" id="6049126at2759"/>
<organism evidence="8 9">
    <name type="scientific">Mytilus galloprovincialis</name>
    <name type="common">Mediterranean mussel</name>
    <dbReference type="NCBI Taxonomy" id="29158"/>
    <lineage>
        <taxon>Eukaryota</taxon>
        <taxon>Metazoa</taxon>
        <taxon>Spiralia</taxon>
        <taxon>Lophotrochozoa</taxon>
        <taxon>Mollusca</taxon>
        <taxon>Bivalvia</taxon>
        <taxon>Autobranchia</taxon>
        <taxon>Pteriomorphia</taxon>
        <taxon>Mytilida</taxon>
        <taxon>Mytiloidea</taxon>
        <taxon>Mytilidae</taxon>
        <taxon>Mytilinae</taxon>
        <taxon>Mytilus</taxon>
    </lineage>
</organism>
<dbReference type="Pfam" id="PF00071">
    <property type="entry name" value="Ras"/>
    <property type="match status" value="1"/>
</dbReference>
<comment type="similarity">
    <text evidence="7">Belongs to the small GTPase superfamily. RasD family.</text>
</comment>
<dbReference type="Gene3D" id="3.40.50.300">
    <property type="entry name" value="P-loop containing nucleotide triphosphate hydrolases"/>
    <property type="match status" value="1"/>
</dbReference>
<dbReference type="PANTHER" id="PTHR46149">
    <property type="entry name" value="MIP08469P"/>
    <property type="match status" value="1"/>
</dbReference>
<dbReference type="PRINTS" id="PR00449">
    <property type="entry name" value="RASTRNSFRMNG"/>
</dbReference>
<dbReference type="SMART" id="SM00173">
    <property type="entry name" value="RAS"/>
    <property type="match status" value="1"/>
</dbReference>
<keyword evidence="4" id="KW-0547">Nucleotide-binding</keyword>
<dbReference type="InterPro" id="IPR027417">
    <property type="entry name" value="P-loop_NTPase"/>
</dbReference>
<dbReference type="InterPro" id="IPR001806">
    <property type="entry name" value="Small_GTPase"/>
</dbReference>
<dbReference type="PANTHER" id="PTHR46149:SF7">
    <property type="entry name" value="GTP-BINDING PROTEIN DI-RAS2"/>
    <property type="match status" value="1"/>
</dbReference>
<comment type="caution">
    <text evidence="8">The sequence shown here is derived from an EMBL/GenBank/DDBJ whole genome shotgun (WGS) entry which is preliminary data.</text>
</comment>
<dbReference type="PROSITE" id="PS51421">
    <property type="entry name" value="RAS"/>
    <property type="match status" value="1"/>
</dbReference>
<keyword evidence="9" id="KW-1185">Reference proteome</keyword>
<evidence type="ECO:0000313" key="9">
    <source>
        <dbReference type="Proteomes" id="UP000596742"/>
    </source>
</evidence>
<evidence type="ECO:0000256" key="1">
    <source>
        <dbReference type="ARBA" id="ARBA00004193"/>
    </source>
</evidence>
<name>A0A8B6HH33_MYTGA</name>
<comment type="subcellular location">
    <subcellularLocation>
        <location evidence="1">Cell membrane</location>
        <topology evidence="1">Lipid-anchor</topology>
    </subcellularLocation>
</comment>